<organism evidence="2 3">
    <name type="scientific">Porphyra umbilicalis</name>
    <name type="common">Purple laver</name>
    <name type="synonym">Red alga</name>
    <dbReference type="NCBI Taxonomy" id="2786"/>
    <lineage>
        <taxon>Eukaryota</taxon>
        <taxon>Rhodophyta</taxon>
        <taxon>Bangiophyceae</taxon>
        <taxon>Bangiales</taxon>
        <taxon>Bangiaceae</taxon>
        <taxon>Porphyra</taxon>
    </lineage>
</organism>
<gene>
    <name evidence="2" type="ORF">BU14_1094s0004</name>
</gene>
<reference evidence="2 3" key="1">
    <citation type="submission" date="2017-03" db="EMBL/GenBank/DDBJ databases">
        <title>WGS assembly of Porphyra umbilicalis.</title>
        <authorList>
            <person name="Brawley S.H."/>
            <person name="Blouin N.A."/>
            <person name="Ficko-Blean E."/>
            <person name="Wheeler G.L."/>
            <person name="Lohr M."/>
            <person name="Goodson H.V."/>
            <person name="Jenkins J.W."/>
            <person name="Blaby-Haas C.E."/>
            <person name="Helliwell K.E."/>
            <person name="Chan C."/>
            <person name="Marriage T."/>
            <person name="Bhattacharya D."/>
            <person name="Klein A.S."/>
            <person name="Badis Y."/>
            <person name="Brodie J."/>
            <person name="Cao Y."/>
            <person name="Collen J."/>
            <person name="Dittami S.M."/>
            <person name="Gachon C.M."/>
            <person name="Green B.R."/>
            <person name="Karpowicz S."/>
            <person name="Kim J.W."/>
            <person name="Kudahl U."/>
            <person name="Lin S."/>
            <person name="Michel G."/>
            <person name="Mittag M."/>
            <person name="Olson B.J."/>
            <person name="Pangilinan J."/>
            <person name="Peng Y."/>
            <person name="Qiu H."/>
            <person name="Shu S."/>
            <person name="Singer J.T."/>
            <person name="Smith A.G."/>
            <person name="Sprecher B.N."/>
            <person name="Wagner V."/>
            <person name="Wang W."/>
            <person name="Wang Z.-Y."/>
            <person name="Yan J."/>
            <person name="Yarish C."/>
            <person name="Zoeuner-Riek S."/>
            <person name="Zhuang Y."/>
            <person name="Zou Y."/>
            <person name="Lindquist E.A."/>
            <person name="Grimwood J."/>
            <person name="Barry K."/>
            <person name="Rokhsar D.S."/>
            <person name="Schmutz J."/>
            <person name="Stiller J.W."/>
            <person name="Grossman A.R."/>
            <person name="Prochnik S.E."/>
        </authorList>
    </citation>
    <scope>NUCLEOTIDE SEQUENCE [LARGE SCALE GENOMIC DNA]</scope>
    <source>
        <strain evidence="2">4086291</strain>
    </source>
</reference>
<name>A0A1X6NMH7_PORUM</name>
<feature type="region of interest" description="Disordered" evidence="1">
    <location>
        <begin position="196"/>
        <end position="221"/>
    </location>
</feature>
<proteinExistence type="predicted"/>
<dbReference type="AlphaFoldDB" id="A0A1X6NMH7"/>
<evidence type="ECO:0000313" key="2">
    <source>
        <dbReference type="EMBL" id="OSX69824.1"/>
    </source>
</evidence>
<evidence type="ECO:0000256" key="1">
    <source>
        <dbReference type="SAM" id="MobiDB-lite"/>
    </source>
</evidence>
<evidence type="ECO:0000313" key="3">
    <source>
        <dbReference type="Proteomes" id="UP000218209"/>
    </source>
</evidence>
<dbReference type="EMBL" id="KV919387">
    <property type="protein sequence ID" value="OSX69824.1"/>
    <property type="molecule type" value="Genomic_DNA"/>
</dbReference>
<dbReference type="Proteomes" id="UP000218209">
    <property type="component" value="Unassembled WGS sequence"/>
</dbReference>
<feature type="region of interest" description="Disordered" evidence="1">
    <location>
        <begin position="1"/>
        <end position="26"/>
    </location>
</feature>
<sequence length="240" mass="24882">MTAAPCAPPRRSRVGWRRGTGSSSRPTGCWITCGRRSCSGWSRPRGGGDAGGAGGSGARAGGGVVRAPKLPEPLCVGRRPRAGALPKHGQARRRDGGVLPRAPAAAIGTPEPHRVGATVPLEKRRCVPVCVPVAWSHPAGGRPQTQRARRAPPASLPWCAAPLPRGGRCRQEPAACLAAHTPAGHVRAACAAPRVWSPRRGRGGGGEARRSGPTTVVRKEAVPTSYPVSLCVRAETHPSR</sequence>
<accession>A0A1X6NMH7</accession>
<protein>
    <submittedName>
        <fullName evidence="2">Uncharacterized protein</fullName>
    </submittedName>
</protein>
<keyword evidence="3" id="KW-1185">Reference proteome</keyword>
<feature type="region of interest" description="Disordered" evidence="1">
    <location>
        <begin position="41"/>
        <end position="96"/>
    </location>
</feature>
<feature type="compositionally biased region" description="Gly residues" evidence="1">
    <location>
        <begin position="45"/>
        <end position="64"/>
    </location>
</feature>